<name>A0A010SYX5_PSEFL</name>
<protein>
    <submittedName>
        <fullName evidence="6">IclR family transcriptional regulator</fullName>
    </submittedName>
</protein>
<dbReference type="InterPro" id="IPR036390">
    <property type="entry name" value="WH_DNA-bd_sf"/>
</dbReference>
<dbReference type="AlphaFoldDB" id="A0A010SYX5"/>
<dbReference type="PANTHER" id="PTHR30136:SF35">
    <property type="entry name" value="HTH-TYPE TRANSCRIPTIONAL REGULATOR RV1719"/>
    <property type="match status" value="1"/>
</dbReference>
<dbReference type="Gene3D" id="3.30.450.40">
    <property type="match status" value="1"/>
</dbReference>
<dbReference type="RefSeq" id="WP_019689199.1">
    <property type="nucleotide sequence ID" value="NZ_AFOY02000004.1"/>
</dbReference>
<evidence type="ECO:0000259" key="5">
    <source>
        <dbReference type="PROSITE" id="PS51078"/>
    </source>
</evidence>
<dbReference type="PANTHER" id="PTHR30136">
    <property type="entry name" value="HELIX-TURN-HELIX TRANSCRIPTIONAL REGULATOR, ICLR FAMILY"/>
    <property type="match status" value="1"/>
</dbReference>
<dbReference type="SMART" id="SM00346">
    <property type="entry name" value="HTH_ICLR"/>
    <property type="match status" value="1"/>
</dbReference>
<keyword evidence="1" id="KW-0805">Transcription regulation</keyword>
<dbReference type="Proteomes" id="UP000022611">
    <property type="component" value="Unassembled WGS sequence"/>
</dbReference>
<dbReference type="eggNOG" id="COG1414">
    <property type="taxonomic scope" value="Bacteria"/>
</dbReference>
<dbReference type="PROSITE" id="PS51077">
    <property type="entry name" value="HTH_ICLR"/>
    <property type="match status" value="1"/>
</dbReference>
<dbReference type="GO" id="GO:0003700">
    <property type="term" value="F:DNA-binding transcription factor activity"/>
    <property type="evidence" value="ECO:0007669"/>
    <property type="project" value="TreeGrafter"/>
</dbReference>
<organism evidence="6 7">
    <name type="scientific">Pseudomonas fluorescens HK44</name>
    <dbReference type="NCBI Taxonomy" id="1042209"/>
    <lineage>
        <taxon>Bacteria</taxon>
        <taxon>Pseudomonadati</taxon>
        <taxon>Pseudomonadota</taxon>
        <taxon>Gammaproteobacteria</taxon>
        <taxon>Pseudomonadales</taxon>
        <taxon>Pseudomonadaceae</taxon>
        <taxon>Pseudomonas</taxon>
    </lineage>
</organism>
<dbReference type="InterPro" id="IPR014757">
    <property type="entry name" value="Tscrpt_reg_IclR_C"/>
</dbReference>
<keyword evidence="3" id="KW-0804">Transcription</keyword>
<dbReference type="GO" id="GO:0003677">
    <property type="term" value="F:DNA binding"/>
    <property type="evidence" value="ECO:0007669"/>
    <property type="project" value="UniProtKB-KW"/>
</dbReference>
<dbReference type="InterPro" id="IPR029016">
    <property type="entry name" value="GAF-like_dom_sf"/>
</dbReference>
<sequence>MKSADSTLFVQSLASGLSVLDAFNSERPSMNLREVAEAAGVTKSAAQRFTHTLVELGLIRKDTVSKRFSLSPRTLDFGCRYLQSHVLLERANPYLLDLNRQTGETVNFAEPEGEHMVYIGRFPSPHRAVVHMPVGRRIPIFCSSTGRAYLSGLPDAEIEQILQSLDRPKFTSYTVTDVGAIFEMILKVRETGFAYSIEEFYLNDLTFAAPIQNIWGSPVASLNISVSTAYWSYERAVEELVPKLIHTATLISTRPPTMRALEPFQIGYKKIKPDL</sequence>
<evidence type="ECO:0000256" key="2">
    <source>
        <dbReference type="ARBA" id="ARBA00023125"/>
    </source>
</evidence>
<dbReference type="Pfam" id="PF09339">
    <property type="entry name" value="HTH_IclR"/>
    <property type="match status" value="1"/>
</dbReference>
<evidence type="ECO:0000256" key="1">
    <source>
        <dbReference type="ARBA" id="ARBA00023015"/>
    </source>
</evidence>
<dbReference type="Pfam" id="PF01614">
    <property type="entry name" value="IclR_C"/>
    <property type="match status" value="1"/>
</dbReference>
<gene>
    <name evidence="6" type="ORF">HK44_021235</name>
</gene>
<dbReference type="InterPro" id="IPR036388">
    <property type="entry name" value="WH-like_DNA-bd_sf"/>
</dbReference>
<dbReference type="EMBL" id="AFOY02000004">
    <property type="protein sequence ID" value="EXF95893.1"/>
    <property type="molecule type" value="Genomic_DNA"/>
</dbReference>
<accession>A0A010SYX5</accession>
<dbReference type="InterPro" id="IPR005471">
    <property type="entry name" value="Tscrpt_reg_IclR_N"/>
</dbReference>
<dbReference type="Gene3D" id="1.10.10.10">
    <property type="entry name" value="Winged helix-like DNA-binding domain superfamily/Winged helix DNA-binding domain"/>
    <property type="match status" value="1"/>
</dbReference>
<proteinExistence type="predicted"/>
<dbReference type="SUPFAM" id="SSF46785">
    <property type="entry name" value="Winged helix' DNA-binding domain"/>
    <property type="match status" value="1"/>
</dbReference>
<evidence type="ECO:0000313" key="7">
    <source>
        <dbReference type="Proteomes" id="UP000022611"/>
    </source>
</evidence>
<dbReference type="GO" id="GO:0045892">
    <property type="term" value="P:negative regulation of DNA-templated transcription"/>
    <property type="evidence" value="ECO:0007669"/>
    <property type="project" value="TreeGrafter"/>
</dbReference>
<feature type="domain" description="HTH iclR-type" evidence="4">
    <location>
        <begin position="10"/>
        <end position="72"/>
    </location>
</feature>
<evidence type="ECO:0000313" key="6">
    <source>
        <dbReference type="EMBL" id="EXF95893.1"/>
    </source>
</evidence>
<dbReference type="InterPro" id="IPR050707">
    <property type="entry name" value="HTH_MetabolicPath_Reg"/>
</dbReference>
<comment type="caution">
    <text evidence="6">The sequence shown here is derived from an EMBL/GenBank/DDBJ whole genome shotgun (WGS) entry which is preliminary data.</text>
</comment>
<dbReference type="OrthoDB" id="9807558at2"/>
<evidence type="ECO:0000256" key="3">
    <source>
        <dbReference type="ARBA" id="ARBA00023163"/>
    </source>
</evidence>
<dbReference type="HOGENOM" id="CLU_062618_0_1_6"/>
<reference evidence="6 7" key="1">
    <citation type="journal article" date="2011" name="J. Bacteriol.">
        <title>Draft genome sequence of the polycyclic aromatic hydrocarbon-degrading, genetically engineered bioluminescent bioreporter Pseudomonas fluorescens HK44.</title>
        <authorList>
            <person name="Chauhan A."/>
            <person name="Layton A.C."/>
            <person name="Williams D.E."/>
            <person name="Smartt A.E."/>
            <person name="Ripp S."/>
            <person name="Karpinets T.V."/>
            <person name="Brown S.D."/>
            <person name="Sayler G.S."/>
        </authorList>
    </citation>
    <scope>NUCLEOTIDE SEQUENCE [LARGE SCALE GENOMIC DNA]</scope>
    <source>
        <strain evidence="6 7">HK44</strain>
    </source>
</reference>
<dbReference type="PATRIC" id="fig|1042209.11.peg.775"/>
<dbReference type="PROSITE" id="PS51078">
    <property type="entry name" value="ICLR_ED"/>
    <property type="match status" value="1"/>
</dbReference>
<keyword evidence="2" id="KW-0238">DNA-binding</keyword>
<feature type="domain" description="IclR-ED" evidence="5">
    <location>
        <begin position="73"/>
        <end position="257"/>
    </location>
</feature>
<evidence type="ECO:0000259" key="4">
    <source>
        <dbReference type="PROSITE" id="PS51077"/>
    </source>
</evidence>
<dbReference type="SUPFAM" id="SSF55781">
    <property type="entry name" value="GAF domain-like"/>
    <property type="match status" value="1"/>
</dbReference>